<keyword evidence="2" id="KW-0472">Membrane</keyword>
<feature type="compositionally biased region" description="Polar residues" evidence="1">
    <location>
        <begin position="98"/>
        <end position="108"/>
    </location>
</feature>
<proteinExistence type="predicted"/>
<protein>
    <submittedName>
        <fullName evidence="3">Uncharacterized protein</fullName>
    </submittedName>
</protein>
<gene>
    <name evidence="3" type="ORF">ACFOHH_08165</name>
</gene>
<evidence type="ECO:0000256" key="1">
    <source>
        <dbReference type="SAM" id="MobiDB-lite"/>
    </source>
</evidence>
<feature type="transmembrane region" description="Helical" evidence="2">
    <location>
        <begin position="27"/>
        <end position="47"/>
    </location>
</feature>
<keyword evidence="4" id="KW-1185">Reference proteome</keyword>
<feature type="compositionally biased region" description="Low complexity" evidence="1">
    <location>
        <begin position="80"/>
        <end position="97"/>
    </location>
</feature>
<feature type="region of interest" description="Disordered" evidence="1">
    <location>
        <begin position="1"/>
        <end position="26"/>
    </location>
</feature>
<keyword evidence="2" id="KW-1133">Transmembrane helix</keyword>
<accession>A0ABV7DFJ9</accession>
<dbReference type="EMBL" id="JBHRSP010000014">
    <property type="protein sequence ID" value="MFC3073072.1"/>
    <property type="molecule type" value="Genomic_DNA"/>
</dbReference>
<keyword evidence="2" id="KW-0812">Transmembrane</keyword>
<sequence>MPDYTPDNRPPEERGPTVVHSRSTGTGGWAVAVIVAVLVAVGAIYFATSGPSDGIDPNANTSSIGTQDTAPAGGGTTDVQPTTPGGTADDGAAGTQQPLQTQPEGGAQ</sequence>
<name>A0ABV7DFJ9_9HYPH</name>
<dbReference type="RefSeq" id="WP_257317120.1">
    <property type="nucleotide sequence ID" value="NZ_JANFDG010000025.1"/>
</dbReference>
<organism evidence="3 4">
    <name type="scientific">Shinella pollutisoli</name>
    <dbReference type="NCBI Taxonomy" id="2250594"/>
    <lineage>
        <taxon>Bacteria</taxon>
        <taxon>Pseudomonadati</taxon>
        <taxon>Pseudomonadota</taxon>
        <taxon>Alphaproteobacteria</taxon>
        <taxon>Hyphomicrobiales</taxon>
        <taxon>Rhizobiaceae</taxon>
        <taxon>Shinella</taxon>
    </lineage>
</organism>
<feature type="region of interest" description="Disordered" evidence="1">
    <location>
        <begin position="47"/>
        <end position="108"/>
    </location>
</feature>
<dbReference type="Proteomes" id="UP001595377">
    <property type="component" value="Unassembled WGS sequence"/>
</dbReference>
<comment type="caution">
    <text evidence="3">The sequence shown here is derived from an EMBL/GenBank/DDBJ whole genome shotgun (WGS) entry which is preliminary data.</text>
</comment>
<feature type="compositionally biased region" description="Polar residues" evidence="1">
    <location>
        <begin position="58"/>
        <end position="69"/>
    </location>
</feature>
<evidence type="ECO:0000313" key="3">
    <source>
        <dbReference type="EMBL" id="MFC3073072.1"/>
    </source>
</evidence>
<reference evidence="4" key="1">
    <citation type="journal article" date="2019" name="Int. J. Syst. Evol. Microbiol.">
        <title>The Global Catalogue of Microorganisms (GCM) 10K type strain sequencing project: providing services to taxonomists for standard genome sequencing and annotation.</title>
        <authorList>
            <consortium name="The Broad Institute Genomics Platform"/>
            <consortium name="The Broad Institute Genome Sequencing Center for Infectious Disease"/>
            <person name="Wu L."/>
            <person name="Ma J."/>
        </authorList>
    </citation>
    <scope>NUCLEOTIDE SEQUENCE [LARGE SCALE GENOMIC DNA]</scope>
    <source>
        <strain evidence="4">KCTC 52677</strain>
    </source>
</reference>
<evidence type="ECO:0000256" key="2">
    <source>
        <dbReference type="SAM" id="Phobius"/>
    </source>
</evidence>
<evidence type="ECO:0000313" key="4">
    <source>
        <dbReference type="Proteomes" id="UP001595377"/>
    </source>
</evidence>